<dbReference type="Proteomes" id="UP001310594">
    <property type="component" value="Unassembled WGS sequence"/>
</dbReference>
<feature type="compositionally biased region" description="Basic and acidic residues" evidence="1">
    <location>
        <begin position="472"/>
        <end position="499"/>
    </location>
</feature>
<evidence type="ECO:0000256" key="1">
    <source>
        <dbReference type="SAM" id="MobiDB-lite"/>
    </source>
</evidence>
<name>A0AAN7W1T3_9PEZI</name>
<evidence type="ECO:0000313" key="3">
    <source>
        <dbReference type="Proteomes" id="UP001310594"/>
    </source>
</evidence>
<protein>
    <submittedName>
        <fullName evidence="2">Uncharacterized protein</fullName>
    </submittedName>
</protein>
<feature type="region of interest" description="Disordered" evidence="1">
    <location>
        <begin position="74"/>
        <end position="375"/>
    </location>
</feature>
<feature type="compositionally biased region" description="Pro residues" evidence="1">
    <location>
        <begin position="121"/>
        <end position="137"/>
    </location>
</feature>
<organism evidence="2 3">
    <name type="scientific">Elasticomyces elasticus</name>
    <dbReference type="NCBI Taxonomy" id="574655"/>
    <lineage>
        <taxon>Eukaryota</taxon>
        <taxon>Fungi</taxon>
        <taxon>Dikarya</taxon>
        <taxon>Ascomycota</taxon>
        <taxon>Pezizomycotina</taxon>
        <taxon>Dothideomycetes</taxon>
        <taxon>Dothideomycetidae</taxon>
        <taxon>Mycosphaerellales</taxon>
        <taxon>Teratosphaeriaceae</taxon>
        <taxon>Elasticomyces</taxon>
    </lineage>
</organism>
<proteinExistence type="predicted"/>
<feature type="compositionally biased region" description="Basic and acidic residues" evidence="1">
    <location>
        <begin position="247"/>
        <end position="261"/>
    </location>
</feature>
<feature type="compositionally biased region" description="Low complexity" evidence="1">
    <location>
        <begin position="187"/>
        <end position="199"/>
    </location>
</feature>
<feature type="compositionally biased region" description="Basic and acidic residues" evidence="1">
    <location>
        <begin position="267"/>
        <end position="301"/>
    </location>
</feature>
<sequence length="499" mass="56069">MCVIERRTYQRSDNREEIHERVRRCRRVAGSTICRDAEIRTVDPSTRIDRRPSNNLTNADDLLVTEGFNGRRNVYREVDTGTRRRGSVRRSNTINTPSPLGNSSPRSSDSYASYVERRPEAPSPPAAASMPPRPINPLRPTSSDTAPARTVRPDGTAVYDRPPPLDTPRARDNERRTRFADTTNWRTTSSSDSSISSITAEVDDIDTTVRVPRRPSMSINTARLSPTSSSPGTASPGLSQLPRLGSLRHDSVRDTPRDHSRQASIDEWERRRRQEDDRLAQLERDRAAETDRRQQAREEARRSRHRAEAAAALEGESQPRQVSAPTRLEAELAQMARERAEAAAREAEAEQPRYAYDQLRRDADAVRHRESQSTPRILRRNTGEISGTSALSTRLPAHPVTIHQPARAPRDSTLEEQGEAIIAREQARGTAEASSSRRTQQASRRLSSAMGDLTIDGTRSMNVEVDLDADEVDARSQRRADRKAQKAAERAERRGGFWK</sequence>
<feature type="region of interest" description="Disordered" evidence="1">
    <location>
        <begin position="421"/>
        <end position="499"/>
    </location>
</feature>
<dbReference type="AlphaFoldDB" id="A0AAN7W1T3"/>
<dbReference type="EMBL" id="JAVRQU010000027">
    <property type="protein sequence ID" value="KAK5690033.1"/>
    <property type="molecule type" value="Genomic_DNA"/>
</dbReference>
<comment type="caution">
    <text evidence="2">The sequence shown here is derived from an EMBL/GenBank/DDBJ whole genome shotgun (WGS) entry which is preliminary data.</text>
</comment>
<accession>A0AAN7W1T3</accession>
<feature type="compositionally biased region" description="Basic and acidic residues" evidence="1">
    <location>
        <begin position="168"/>
        <end position="179"/>
    </location>
</feature>
<feature type="compositionally biased region" description="Basic and acidic residues" evidence="1">
    <location>
        <begin position="358"/>
        <end position="371"/>
    </location>
</feature>
<reference evidence="2" key="1">
    <citation type="submission" date="2023-08" db="EMBL/GenBank/DDBJ databases">
        <title>Black Yeasts Isolated from many extreme environments.</title>
        <authorList>
            <person name="Coleine C."/>
            <person name="Stajich J.E."/>
            <person name="Selbmann L."/>
        </authorList>
    </citation>
    <scope>NUCLEOTIDE SEQUENCE</scope>
    <source>
        <strain evidence="2">CCFEE 5810</strain>
    </source>
</reference>
<evidence type="ECO:0000313" key="2">
    <source>
        <dbReference type="EMBL" id="KAK5690033.1"/>
    </source>
</evidence>
<feature type="compositionally biased region" description="Polar residues" evidence="1">
    <location>
        <begin position="92"/>
        <end position="102"/>
    </location>
</feature>
<feature type="compositionally biased region" description="Low complexity" evidence="1">
    <location>
        <begin position="431"/>
        <end position="449"/>
    </location>
</feature>
<gene>
    <name evidence="2" type="ORF">LTR97_012517</name>
</gene>
<feature type="compositionally biased region" description="Low complexity" evidence="1">
    <location>
        <begin position="103"/>
        <end position="113"/>
    </location>
</feature>
<feature type="compositionally biased region" description="Basic and acidic residues" evidence="1">
    <location>
        <begin position="336"/>
        <end position="351"/>
    </location>
</feature>
<feature type="compositionally biased region" description="Low complexity" evidence="1">
    <location>
        <begin position="224"/>
        <end position="239"/>
    </location>
</feature>